<evidence type="ECO:0000259" key="6">
    <source>
        <dbReference type="Pfam" id="PF07992"/>
    </source>
</evidence>
<dbReference type="Pfam" id="PF07992">
    <property type="entry name" value="Pyr_redox_2"/>
    <property type="match status" value="1"/>
</dbReference>
<dbReference type="Gene3D" id="3.50.50.60">
    <property type="entry name" value="FAD/NAD(P)-binding domain"/>
    <property type="match status" value="1"/>
</dbReference>
<dbReference type="PANTHER" id="PTHR48467">
    <property type="entry name" value="GLUTAMATE SYNTHASE 1 [NADH], CHLOROPLASTIC-LIKE"/>
    <property type="match status" value="1"/>
</dbReference>
<evidence type="ECO:0000256" key="2">
    <source>
        <dbReference type="ARBA" id="ARBA00022630"/>
    </source>
</evidence>
<dbReference type="PRINTS" id="PR00419">
    <property type="entry name" value="ADXRDTASE"/>
</dbReference>
<comment type="caution">
    <text evidence="7">The sequence shown here is derived from an EMBL/GenBank/DDBJ whole genome shotgun (WGS) entry which is preliminary data.</text>
</comment>
<comment type="cofactor">
    <cofactor evidence="1">
        <name>FAD</name>
        <dbReference type="ChEBI" id="CHEBI:57692"/>
    </cofactor>
</comment>
<dbReference type="Gene3D" id="3.40.50.720">
    <property type="entry name" value="NAD(P)-binding Rossmann-like Domain"/>
    <property type="match status" value="1"/>
</dbReference>
<dbReference type="AlphaFoldDB" id="A0A937VZI8"/>
<organism evidence="7 8">
    <name type="scientific">Tectimicrobiota bacterium</name>
    <dbReference type="NCBI Taxonomy" id="2528274"/>
    <lineage>
        <taxon>Bacteria</taxon>
        <taxon>Pseudomonadati</taxon>
        <taxon>Nitrospinota/Tectimicrobiota group</taxon>
        <taxon>Candidatus Tectimicrobiota</taxon>
    </lineage>
</organism>
<evidence type="ECO:0000256" key="3">
    <source>
        <dbReference type="ARBA" id="ARBA00022827"/>
    </source>
</evidence>
<evidence type="ECO:0000256" key="5">
    <source>
        <dbReference type="ARBA" id="ARBA00023002"/>
    </source>
</evidence>
<feature type="domain" description="FAD/NAD(P)-binding" evidence="6">
    <location>
        <begin position="30"/>
        <end position="217"/>
    </location>
</feature>
<dbReference type="GO" id="GO:0016491">
    <property type="term" value="F:oxidoreductase activity"/>
    <property type="evidence" value="ECO:0007669"/>
    <property type="project" value="UniProtKB-KW"/>
</dbReference>
<dbReference type="SUPFAM" id="SSF51971">
    <property type="entry name" value="Nucleotide-binding domain"/>
    <property type="match status" value="1"/>
</dbReference>
<keyword evidence="2" id="KW-0285">Flavoprotein</keyword>
<keyword evidence="4" id="KW-0521">NADP</keyword>
<dbReference type="PANTHER" id="PTHR48467:SF1">
    <property type="entry name" value="GLUTAMATE SYNTHASE 1 [NADH], CHLOROPLASTIC-LIKE"/>
    <property type="match status" value="1"/>
</dbReference>
<keyword evidence="3" id="KW-0274">FAD</keyword>
<evidence type="ECO:0000256" key="4">
    <source>
        <dbReference type="ARBA" id="ARBA00022857"/>
    </source>
</evidence>
<reference evidence="7" key="1">
    <citation type="submission" date="2019-03" db="EMBL/GenBank/DDBJ databases">
        <title>Lake Tanganyika Metagenome-Assembled Genomes (MAGs).</title>
        <authorList>
            <person name="Tran P."/>
        </authorList>
    </citation>
    <scope>NUCLEOTIDE SEQUENCE</scope>
    <source>
        <strain evidence="7">K_DeepCast_65m_m2_066</strain>
    </source>
</reference>
<accession>A0A937VZI8</accession>
<dbReference type="InterPro" id="IPR023753">
    <property type="entry name" value="FAD/NAD-binding_dom"/>
</dbReference>
<evidence type="ECO:0000313" key="7">
    <source>
        <dbReference type="EMBL" id="MBM3224059.1"/>
    </source>
</evidence>
<keyword evidence="5" id="KW-0560">Oxidoreductase</keyword>
<proteinExistence type="predicted"/>
<gene>
    <name evidence="7" type="ORF">FJZ47_09685</name>
</gene>
<sequence length="466" mass="51217">MSRHDLPYTSSRKKRTSMVHTPAQRGHLVGIIGAGPAGLYAAKKLTDAGAYVVLFNRDIKPGGLAEYGIFPTKHKMKEGLRKQFRRILAHPQVDYYGNCSIGEKGELTLADLQALGFDALICAAGAQGTKTLGLPGEDAVGVMHAKDLVYHYNHLPPFSQRQFPIGKRVAIIGMGNVMLDLAHFLLRLWKEVEEVIVVARRGPAERKYDEKEYKFIEAFVDQAALRQEIARLRPHLEAVGQDVPALIADMTTETPLPRPTDCPGRMLFRFLASPTRVLTDADGCVRGLEVEENTLVSRNGTVSARGTGTYVELPLESVIFAIGDRVDEAIGLPYADGTFVTAAETAYQVYDPVQQRGLERIYVIGWSRRASDGLVGKAKQDAETGVEAVLHTLAQVPAPESDVIQTRRQTIRALVTERCIAPITSTDVALLEEAERQCAAQGQVQEYKFDSNEAMLQAIRSQQAHA</sequence>
<evidence type="ECO:0000313" key="8">
    <source>
        <dbReference type="Proteomes" id="UP000712673"/>
    </source>
</evidence>
<dbReference type="InterPro" id="IPR036188">
    <property type="entry name" value="FAD/NAD-bd_sf"/>
</dbReference>
<name>A0A937VZI8_UNCTE</name>
<protein>
    <recommendedName>
        <fullName evidence="6">FAD/NAD(P)-binding domain-containing protein</fullName>
    </recommendedName>
</protein>
<dbReference type="EMBL" id="VGLS01000251">
    <property type="protein sequence ID" value="MBM3224059.1"/>
    <property type="molecule type" value="Genomic_DNA"/>
</dbReference>
<dbReference type="Proteomes" id="UP000712673">
    <property type="component" value="Unassembled WGS sequence"/>
</dbReference>
<dbReference type="InterPro" id="IPR055275">
    <property type="entry name" value="Ferredox_Rdtase"/>
</dbReference>
<evidence type="ECO:0000256" key="1">
    <source>
        <dbReference type="ARBA" id="ARBA00001974"/>
    </source>
</evidence>